<feature type="compositionally biased region" description="Basic residues" evidence="1">
    <location>
        <begin position="188"/>
        <end position="199"/>
    </location>
</feature>
<gene>
    <name evidence="2" type="ORF">GWK47_010138</name>
</gene>
<dbReference type="Proteomes" id="UP000770661">
    <property type="component" value="Unassembled WGS sequence"/>
</dbReference>
<accession>A0A8J4XYC7</accession>
<keyword evidence="3" id="KW-1185">Reference proteome</keyword>
<proteinExistence type="predicted"/>
<protein>
    <submittedName>
        <fullName evidence="2">Uncharacterized protein</fullName>
    </submittedName>
</protein>
<feature type="region of interest" description="Disordered" evidence="1">
    <location>
        <begin position="126"/>
        <end position="199"/>
    </location>
</feature>
<name>A0A8J4XYC7_CHIOP</name>
<evidence type="ECO:0000313" key="3">
    <source>
        <dbReference type="Proteomes" id="UP000770661"/>
    </source>
</evidence>
<sequence length="199" mass="21917">MARWALQRLKISQTRQKGLLANEIYKINSGVCITKGKIVAPYKMTMGQNTVLSFAHFFRPKPKMTPLAVAPRNPRILMGDSPFQCLKIGWGKRWRVGEDLSPRVPTQRGCAGSHLNLLATKDFPQSGGMENIWERQGGPGSRFPRPPQGAPGSGTRTTGPLWGANPKSGMFGGQKAGKTPAQLECPLKRRSRTQRPSRP</sequence>
<dbReference type="EMBL" id="JACEEZ010018993">
    <property type="protein sequence ID" value="KAG0716263.1"/>
    <property type="molecule type" value="Genomic_DNA"/>
</dbReference>
<evidence type="ECO:0000256" key="1">
    <source>
        <dbReference type="SAM" id="MobiDB-lite"/>
    </source>
</evidence>
<reference evidence="2" key="1">
    <citation type="submission" date="2020-07" db="EMBL/GenBank/DDBJ databases">
        <title>The High-quality genome of the commercially important snow crab, Chionoecetes opilio.</title>
        <authorList>
            <person name="Jeong J.-H."/>
            <person name="Ryu S."/>
        </authorList>
    </citation>
    <scope>NUCLEOTIDE SEQUENCE</scope>
    <source>
        <strain evidence="2">MADBK_172401_WGS</strain>
        <tissue evidence="2">Digestive gland</tissue>
    </source>
</reference>
<comment type="caution">
    <text evidence="2">The sequence shown here is derived from an EMBL/GenBank/DDBJ whole genome shotgun (WGS) entry which is preliminary data.</text>
</comment>
<evidence type="ECO:0000313" key="2">
    <source>
        <dbReference type="EMBL" id="KAG0716263.1"/>
    </source>
</evidence>
<organism evidence="2 3">
    <name type="scientific">Chionoecetes opilio</name>
    <name type="common">Atlantic snow crab</name>
    <name type="synonym">Cancer opilio</name>
    <dbReference type="NCBI Taxonomy" id="41210"/>
    <lineage>
        <taxon>Eukaryota</taxon>
        <taxon>Metazoa</taxon>
        <taxon>Ecdysozoa</taxon>
        <taxon>Arthropoda</taxon>
        <taxon>Crustacea</taxon>
        <taxon>Multicrustacea</taxon>
        <taxon>Malacostraca</taxon>
        <taxon>Eumalacostraca</taxon>
        <taxon>Eucarida</taxon>
        <taxon>Decapoda</taxon>
        <taxon>Pleocyemata</taxon>
        <taxon>Brachyura</taxon>
        <taxon>Eubrachyura</taxon>
        <taxon>Majoidea</taxon>
        <taxon>Majidae</taxon>
        <taxon>Chionoecetes</taxon>
    </lineage>
</organism>
<dbReference type="AlphaFoldDB" id="A0A8J4XYC7"/>